<protein>
    <recommendedName>
        <fullName evidence="5">Pseudouridine synthase I TruA alpha/beta domain-containing protein</fullName>
    </recommendedName>
</protein>
<accession>A0A835PA48</accession>
<evidence type="ECO:0000256" key="2">
    <source>
        <dbReference type="ARBA" id="ARBA00022694"/>
    </source>
</evidence>
<dbReference type="NCBIfam" id="TIGR00071">
    <property type="entry name" value="hisT_truA"/>
    <property type="match status" value="1"/>
</dbReference>
<gene>
    <name evidence="6" type="ORF">HPP92_027882</name>
</gene>
<dbReference type="InterPro" id="IPR001406">
    <property type="entry name" value="PsdUridine_synth_TruA"/>
</dbReference>
<dbReference type="GO" id="GO:0031119">
    <property type="term" value="P:tRNA pseudouridine synthesis"/>
    <property type="evidence" value="ECO:0007669"/>
    <property type="project" value="TreeGrafter"/>
</dbReference>
<reference evidence="6 7" key="1">
    <citation type="journal article" date="2020" name="Nat. Food">
        <title>A phased Vanilla planifolia genome enables genetic improvement of flavour and production.</title>
        <authorList>
            <person name="Hasing T."/>
            <person name="Tang H."/>
            <person name="Brym M."/>
            <person name="Khazi F."/>
            <person name="Huang T."/>
            <person name="Chambers A.H."/>
        </authorList>
    </citation>
    <scope>NUCLEOTIDE SEQUENCE [LARGE SCALE GENOMIC DNA]</scope>
    <source>
        <tissue evidence="6">Leaf</tissue>
    </source>
</reference>
<proteinExistence type="inferred from homology"/>
<evidence type="ECO:0000256" key="1">
    <source>
        <dbReference type="ARBA" id="ARBA00009375"/>
    </source>
</evidence>
<dbReference type="InterPro" id="IPR020094">
    <property type="entry name" value="TruA/RsuA/RluB/E/F_N"/>
</dbReference>
<dbReference type="InterPro" id="IPR020097">
    <property type="entry name" value="PsdUridine_synth_TruA_a/b_dom"/>
</dbReference>
<feature type="domain" description="Pseudouridine synthase I TruA alpha/beta" evidence="5">
    <location>
        <begin position="400"/>
        <end position="492"/>
    </location>
</feature>
<dbReference type="OrthoDB" id="25767at2759"/>
<dbReference type="AlphaFoldDB" id="A0A835PA48"/>
<comment type="caution">
    <text evidence="6">The sequence shown here is derived from an EMBL/GenBank/DDBJ whole genome shotgun (WGS) entry which is preliminary data.</text>
</comment>
<comment type="similarity">
    <text evidence="1">Belongs to the tRNA pseudouridine synthase TruA family.</text>
</comment>
<evidence type="ECO:0000256" key="4">
    <source>
        <dbReference type="SAM" id="MobiDB-lite"/>
    </source>
</evidence>
<dbReference type="EMBL" id="JADCNM010000322">
    <property type="protein sequence ID" value="KAG0448321.1"/>
    <property type="molecule type" value="Genomic_DNA"/>
</dbReference>
<evidence type="ECO:0000256" key="3">
    <source>
        <dbReference type="ARBA" id="ARBA00023235"/>
    </source>
</evidence>
<dbReference type="GO" id="GO:0005634">
    <property type="term" value="C:nucleus"/>
    <property type="evidence" value="ECO:0007669"/>
    <property type="project" value="TreeGrafter"/>
</dbReference>
<evidence type="ECO:0000313" key="7">
    <source>
        <dbReference type="Proteomes" id="UP000639772"/>
    </source>
</evidence>
<feature type="compositionally biased region" description="Polar residues" evidence="4">
    <location>
        <begin position="18"/>
        <end position="33"/>
    </location>
</feature>
<dbReference type="GO" id="GO:0009982">
    <property type="term" value="F:pseudouridine synthase activity"/>
    <property type="evidence" value="ECO:0007669"/>
    <property type="project" value="InterPro"/>
</dbReference>
<dbReference type="GO" id="GO:1990481">
    <property type="term" value="P:mRNA pseudouridine synthesis"/>
    <property type="evidence" value="ECO:0007669"/>
    <property type="project" value="TreeGrafter"/>
</dbReference>
<keyword evidence="2" id="KW-0819">tRNA processing</keyword>
<dbReference type="FunFam" id="3.30.70.580:FF:000012">
    <property type="entry name" value="tRNA pseudouridine synthase"/>
    <property type="match status" value="1"/>
</dbReference>
<dbReference type="SUPFAM" id="SSF55120">
    <property type="entry name" value="Pseudouridine synthase"/>
    <property type="match status" value="1"/>
</dbReference>
<dbReference type="Gene3D" id="3.30.70.580">
    <property type="entry name" value="Pseudouridine synthase I, catalytic domain, N-terminal subdomain"/>
    <property type="match status" value="1"/>
</dbReference>
<dbReference type="Gene3D" id="3.30.70.660">
    <property type="entry name" value="Pseudouridine synthase I, catalytic domain, C-terminal subdomain"/>
    <property type="match status" value="1"/>
</dbReference>
<feature type="region of interest" description="Disordered" evidence="4">
    <location>
        <begin position="14"/>
        <end position="33"/>
    </location>
</feature>
<dbReference type="InterPro" id="IPR020103">
    <property type="entry name" value="PsdUridine_synth_cat_dom_sf"/>
</dbReference>
<dbReference type="InterPro" id="IPR020095">
    <property type="entry name" value="PsdUridine_synth_TruA_C"/>
</dbReference>
<name>A0A835PA48_VANPL</name>
<dbReference type="Proteomes" id="UP000639772">
    <property type="component" value="Unassembled WGS sequence"/>
</dbReference>
<dbReference type="GO" id="GO:0003723">
    <property type="term" value="F:RNA binding"/>
    <property type="evidence" value="ECO:0007669"/>
    <property type="project" value="InterPro"/>
</dbReference>
<keyword evidence="3" id="KW-0413">Isomerase</keyword>
<dbReference type="PANTHER" id="PTHR11142">
    <property type="entry name" value="PSEUDOURIDYLATE SYNTHASE"/>
    <property type="match status" value="1"/>
</dbReference>
<dbReference type="Pfam" id="PF01416">
    <property type="entry name" value="PseudoU_synth_1"/>
    <property type="match status" value="1"/>
</dbReference>
<evidence type="ECO:0000259" key="5">
    <source>
        <dbReference type="Pfam" id="PF01416"/>
    </source>
</evidence>
<organism evidence="6 7">
    <name type="scientific">Vanilla planifolia</name>
    <name type="common">Vanilla</name>
    <dbReference type="NCBI Taxonomy" id="51239"/>
    <lineage>
        <taxon>Eukaryota</taxon>
        <taxon>Viridiplantae</taxon>
        <taxon>Streptophyta</taxon>
        <taxon>Embryophyta</taxon>
        <taxon>Tracheophyta</taxon>
        <taxon>Spermatophyta</taxon>
        <taxon>Magnoliopsida</taxon>
        <taxon>Liliopsida</taxon>
        <taxon>Asparagales</taxon>
        <taxon>Orchidaceae</taxon>
        <taxon>Vanilloideae</taxon>
        <taxon>Vanilleae</taxon>
        <taxon>Vanilla</taxon>
    </lineage>
</organism>
<sequence length="502" mass="56660">MALKGKEASELLEPINLNKGTEGSCSNKSENSSEINLDISRPTTAAGAASAAAGPVHITTKACHCSLPLQSLSTPVINRSKSELGITNGRFEEDIEKLMAAKSYAFAPYRMVGVEKETIGEQRRLEPRRCYGFNAGSSGKQVEVISETPEAYLSSTNITHEKLYAYCKAGVAAENERLLTRLSSCQCSEVKEAASSYDSANSEGTCPSTMQKVAPRLKQILVILKCYSLFEISNEKKKPSNQMRHQLTKQPGVENIIQDCDQRYVALKIMYFGQRFYGFASQAQMEPTIESEIFKALERTKLLVGSRIHSHYSRCGRTDKGFRNWSSIVISLYLRSNKKGIQREEINYAMVLNRVLPKDIRVLGWSSVPLDFTARFSCLSREYRYLFWRGNMDISVMREAANKFKGEHDYRNFCKMDAVNVKNFRRYITGITISPCNKRFDVDLWAITITGSAFLWHQVRCMVSVLFMIGEGLESPNIIDVLLDINKTPRKTANTIWHLSFH</sequence>
<evidence type="ECO:0000313" key="6">
    <source>
        <dbReference type="EMBL" id="KAG0448321.1"/>
    </source>
</evidence>
<dbReference type="PANTHER" id="PTHR11142:SF5">
    <property type="entry name" value="TRNA PSEUDOURIDINE(38_39) SYNTHASE"/>
    <property type="match status" value="1"/>
</dbReference>
<dbReference type="GO" id="GO:0005737">
    <property type="term" value="C:cytoplasm"/>
    <property type="evidence" value="ECO:0007669"/>
    <property type="project" value="TreeGrafter"/>
</dbReference>